<reference evidence="3" key="1">
    <citation type="submission" date="2020-11" db="EMBL/GenBank/DDBJ databases">
        <authorList>
            <consortium name="DOE Joint Genome Institute"/>
            <person name="Ahrendt S."/>
            <person name="Riley R."/>
            <person name="Andreopoulos W."/>
            <person name="Labutti K."/>
            <person name="Pangilinan J."/>
            <person name="Ruiz-Duenas F.J."/>
            <person name="Barrasa J.M."/>
            <person name="Sanchez-Garcia M."/>
            <person name="Camarero S."/>
            <person name="Miyauchi S."/>
            <person name="Serrano A."/>
            <person name="Linde D."/>
            <person name="Babiker R."/>
            <person name="Drula E."/>
            <person name="Ayuso-Fernandez I."/>
            <person name="Pacheco R."/>
            <person name="Padilla G."/>
            <person name="Ferreira P."/>
            <person name="Barriuso J."/>
            <person name="Kellner H."/>
            <person name="Castanera R."/>
            <person name="Alfaro M."/>
            <person name="Ramirez L."/>
            <person name="Pisabarro A.G."/>
            <person name="Kuo A."/>
            <person name="Tritt A."/>
            <person name="Lipzen A."/>
            <person name="He G."/>
            <person name="Yan M."/>
            <person name="Ng V."/>
            <person name="Cullen D."/>
            <person name="Martin F."/>
            <person name="Rosso M.-N."/>
            <person name="Henrissat B."/>
            <person name="Hibbett D."/>
            <person name="Martinez A.T."/>
            <person name="Grigoriev I.V."/>
        </authorList>
    </citation>
    <scope>NUCLEOTIDE SEQUENCE</scope>
    <source>
        <strain evidence="3">CIRM-BRFM 674</strain>
    </source>
</reference>
<evidence type="ECO:0000256" key="1">
    <source>
        <dbReference type="SAM" id="MobiDB-lite"/>
    </source>
</evidence>
<dbReference type="OrthoDB" id="2884925at2759"/>
<evidence type="ECO:0000259" key="2">
    <source>
        <dbReference type="Pfam" id="PF12937"/>
    </source>
</evidence>
<evidence type="ECO:0000313" key="4">
    <source>
        <dbReference type="Proteomes" id="UP000807469"/>
    </source>
</evidence>
<feature type="domain" description="F-box" evidence="2">
    <location>
        <begin position="47"/>
        <end position="100"/>
    </location>
</feature>
<dbReference type="EMBL" id="MU155339">
    <property type="protein sequence ID" value="KAF9475276.1"/>
    <property type="molecule type" value="Genomic_DNA"/>
</dbReference>
<protein>
    <recommendedName>
        <fullName evidence="2">F-box domain-containing protein</fullName>
    </recommendedName>
</protein>
<evidence type="ECO:0000313" key="3">
    <source>
        <dbReference type="EMBL" id="KAF9475276.1"/>
    </source>
</evidence>
<dbReference type="AlphaFoldDB" id="A0A9P5YWP8"/>
<dbReference type="InterPro" id="IPR001810">
    <property type="entry name" value="F-box_dom"/>
</dbReference>
<proteinExistence type="predicted"/>
<gene>
    <name evidence="3" type="ORF">BDN70DRAFT_841191</name>
</gene>
<dbReference type="Gene3D" id="1.20.1280.50">
    <property type="match status" value="1"/>
</dbReference>
<accession>A0A9P5YWP8</accession>
<feature type="region of interest" description="Disordered" evidence="1">
    <location>
        <begin position="550"/>
        <end position="598"/>
    </location>
</feature>
<dbReference type="Proteomes" id="UP000807469">
    <property type="component" value="Unassembled WGS sequence"/>
</dbReference>
<feature type="compositionally biased region" description="Low complexity" evidence="1">
    <location>
        <begin position="574"/>
        <end position="598"/>
    </location>
</feature>
<dbReference type="Pfam" id="PF12937">
    <property type="entry name" value="F-box-like"/>
    <property type="match status" value="1"/>
</dbReference>
<keyword evidence="4" id="KW-1185">Reference proteome</keyword>
<comment type="caution">
    <text evidence="3">The sequence shown here is derived from an EMBL/GenBank/DDBJ whole genome shotgun (WGS) entry which is preliminary data.</text>
</comment>
<name>A0A9P5YWP8_9AGAR</name>
<sequence>MDDDVRGLLLSNNFGIEERMRIVDEKIDRHHASISALKSYRNTLAPIARLPPEVLCYIFRMLKNKQQSKSRRKTRLKWIRWTTHVCRHWRDVAINFPGLWIDPPSHNYSCVEVMLQRSQDASLIIEWDTKTSWAILELALQHIHRIKDLTLYLQTLRMWEKVQERFMKAPRLESLSLSLQRHHSERDVFSSKDIVCDTPKLRRMAITDSDIISLNNFSHLFRGLTYLKLGRIIQNSQMTWSLLADVFEAMPDLEFLHLGRVLPISSTADQISSRPQIQFRSLQSIEVGGRFDEIETLFALITFPSTAKMAVRSFSKGASKPFFVLLARFAQIYSNLPPPQSDFKTLILLNHPSSDRGFRVKLVVDELTHARAFRSEQIFPHLDLSFAWSNGSNQSVLQSAMNAFINCGLHLQCINHIVVDVTSLTPQTLADTIGKLNQVRSITTRLRAGGKVVHALKYSSVKQNATVVTPTYFARLSSIFLCNLNIMSRLINSSSLYPNTSLLDILHTYLAWRSSSNARLEKVTLKDCGGVTLDRIDLLKKVVDRVECLDSDEESSDSNSAESDPSSESDSDSSDSYNSSDSSDSSDSSNSSDSSESE</sequence>
<organism evidence="3 4">
    <name type="scientific">Pholiota conissans</name>
    <dbReference type="NCBI Taxonomy" id="109636"/>
    <lineage>
        <taxon>Eukaryota</taxon>
        <taxon>Fungi</taxon>
        <taxon>Dikarya</taxon>
        <taxon>Basidiomycota</taxon>
        <taxon>Agaricomycotina</taxon>
        <taxon>Agaricomycetes</taxon>
        <taxon>Agaricomycetidae</taxon>
        <taxon>Agaricales</taxon>
        <taxon>Agaricineae</taxon>
        <taxon>Strophariaceae</taxon>
        <taxon>Pholiota</taxon>
    </lineage>
</organism>